<reference evidence="1" key="1">
    <citation type="journal article" date="2014" name="Front. Microbiol.">
        <title>High frequency of phylogenetically diverse reductive dehalogenase-homologous genes in deep subseafloor sedimentary metagenomes.</title>
        <authorList>
            <person name="Kawai M."/>
            <person name="Futagami T."/>
            <person name="Toyoda A."/>
            <person name="Takaki Y."/>
            <person name="Nishi S."/>
            <person name="Hori S."/>
            <person name="Arai W."/>
            <person name="Tsubouchi T."/>
            <person name="Morono Y."/>
            <person name="Uchiyama I."/>
            <person name="Ito T."/>
            <person name="Fujiyama A."/>
            <person name="Inagaki F."/>
            <person name="Takami H."/>
        </authorList>
    </citation>
    <scope>NUCLEOTIDE SEQUENCE</scope>
    <source>
        <strain evidence="1">Expedition CK06-06</strain>
    </source>
</reference>
<dbReference type="EMBL" id="BARS01029842">
    <property type="protein sequence ID" value="GAG09170.1"/>
    <property type="molecule type" value="Genomic_DNA"/>
</dbReference>
<dbReference type="AlphaFoldDB" id="X0UTW4"/>
<comment type="caution">
    <text evidence="1">The sequence shown here is derived from an EMBL/GenBank/DDBJ whole genome shotgun (WGS) entry which is preliminary data.</text>
</comment>
<feature type="non-terminal residue" evidence="1">
    <location>
        <position position="70"/>
    </location>
</feature>
<protein>
    <submittedName>
        <fullName evidence="1">Uncharacterized protein</fullName>
    </submittedName>
</protein>
<sequence length="70" mass="8230">MSDAWHQVGMTGEDILPRLARKYLELCEICYRVSVARHDERGQFRRGHRGRRSHPALLKKMDVDRALARI</sequence>
<evidence type="ECO:0000313" key="1">
    <source>
        <dbReference type="EMBL" id="GAG09170.1"/>
    </source>
</evidence>
<proteinExistence type="predicted"/>
<name>X0UTW4_9ZZZZ</name>
<gene>
    <name evidence="1" type="ORF">S01H1_46589</name>
</gene>
<accession>X0UTW4</accession>
<organism evidence="1">
    <name type="scientific">marine sediment metagenome</name>
    <dbReference type="NCBI Taxonomy" id="412755"/>
    <lineage>
        <taxon>unclassified sequences</taxon>
        <taxon>metagenomes</taxon>
        <taxon>ecological metagenomes</taxon>
    </lineage>
</organism>